<organism evidence="1 2">
    <name type="scientific">Carnegiea gigantea</name>
    <dbReference type="NCBI Taxonomy" id="171969"/>
    <lineage>
        <taxon>Eukaryota</taxon>
        <taxon>Viridiplantae</taxon>
        <taxon>Streptophyta</taxon>
        <taxon>Embryophyta</taxon>
        <taxon>Tracheophyta</taxon>
        <taxon>Spermatophyta</taxon>
        <taxon>Magnoliopsida</taxon>
        <taxon>eudicotyledons</taxon>
        <taxon>Gunneridae</taxon>
        <taxon>Pentapetalae</taxon>
        <taxon>Caryophyllales</taxon>
        <taxon>Cactineae</taxon>
        <taxon>Cactaceae</taxon>
        <taxon>Cactoideae</taxon>
        <taxon>Echinocereeae</taxon>
        <taxon>Carnegiea</taxon>
    </lineage>
</organism>
<dbReference type="Proteomes" id="UP001153076">
    <property type="component" value="Unassembled WGS sequence"/>
</dbReference>
<accession>A0A9Q1JHM5</accession>
<protein>
    <submittedName>
        <fullName evidence="1">Uncharacterized protein</fullName>
    </submittedName>
</protein>
<dbReference type="EMBL" id="JAKOGI010003326">
    <property type="protein sequence ID" value="KAJ8420591.1"/>
    <property type="molecule type" value="Genomic_DNA"/>
</dbReference>
<name>A0A9Q1JHM5_9CARY</name>
<proteinExistence type="predicted"/>
<evidence type="ECO:0000313" key="2">
    <source>
        <dbReference type="Proteomes" id="UP001153076"/>
    </source>
</evidence>
<gene>
    <name evidence="1" type="ORF">Cgig2_032289</name>
</gene>
<sequence>MGIDGKTGLVVNGEVLDEDYNQCILPPNNGRHPGHMRHTYRNPRADFDASYEGDVVQIKDLVDGSYIAGVGRMRRYKTHGTHQCITILKLHTWFNDRSPATVGSASVLCDIVNCLLATNNVISLSAAARSSIENMVGPSRRRVYSYWSIGSGTTRSYFEIGKKYYCYCRLEAAVLKTDDNYRRRFMACPRR</sequence>
<dbReference type="AlphaFoldDB" id="A0A9Q1JHM5"/>
<evidence type="ECO:0000313" key="1">
    <source>
        <dbReference type="EMBL" id="KAJ8420591.1"/>
    </source>
</evidence>
<keyword evidence="2" id="KW-1185">Reference proteome</keyword>
<reference evidence="1" key="1">
    <citation type="submission" date="2022-04" db="EMBL/GenBank/DDBJ databases">
        <title>Carnegiea gigantea Genome sequencing and assembly v2.</title>
        <authorList>
            <person name="Copetti D."/>
            <person name="Sanderson M.J."/>
            <person name="Burquez A."/>
            <person name="Wojciechowski M.F."/>
        </authorList>
    </citation>
    <scope>NUCLEOTIDE SEQUENCE</scope>
    <source>
        <strain evidence="1">SGP5-SGP5p</strain>
        <tissue evidence="1">Aerial part</tissue>
    </source>
</reference>
<comment type="caution">
    <text evidence="1">The sequence shown here is derived from an EMBL/GenBank/DDBJ whole genome shotgun (WGS) entry which is preliminary data.</text>
</comment>